<feature type="region of interest" description="Disordered" evidence="2">
    <location>
        <begin position="13"/>
        <end position="34"/>
    </location>
</feature>
<evidence type="ECO:0000313" key="4">
    <source>
        <dbReference type="Proteomes" id="UP001500755"/>
    </source>
</evidence>
<gene>
    <name evidence="3" type="ORF">GCM10009755_10690</name>
</gene>
<proteinExistence type="predicted"/>
<dbReference type="InterPro" id="IPR018389">
    <property type="entry name" value="DctP_fam"/>
</dbReference>
<sequence length="457" mass="48485">MLRPSTFFHAAVPGPIDRARSTRGRDGSRSFRSTRPRAAAAVAAGAALTLALSACAGSAGGGGGTGSGGSGEGYEYGASEEEIRAAFADIDPITITYQPSAQSAQGIDAYRALAFIENIETLSDGKVTVEAVYGQAIAGYTELGDALADGRVDVAYMLPVYQPDEYPVFQGYVTGSTLTGTSPLVDELAANAALGELTWNDPNYLAEFEEKGLHPLNSFNAAGAVMALCKDPHTSAEDWNGNQVRVSGTAQSAQLEAVHGSPVSLQYTETFEALERGTIDCTFSTTLAAIAGGFLDVAPNVGYTTDVTFARGPGAVMAGSAWESWPLAVQQLVFDAMADEFTESRRGDLDGNYFGLESVRSAGGEFRELDADVQSSLLEKSEGLVEAEIEKGTLPEGSAEAIAESMEKWRGIAAELGYEDAGTFSDYDEWYPQEDTEYLAPYGQRYFEEVMLPHRPS</sequence>
<dbReference type="Proteomes" id="UP001500755">
    <property type="component" value="Unassembled WGS sequence"/>
</dbReference>
<dbReference type="RefSeq" id="WP_344307675.1">
    <property type="nucleotide sequence ID" value="NZ_BAAANO010000009.1"/>
</dbReference>
<dbReference type="Gene3D" id="3.40.190.170">
    <property type="entry name" value="Bacterial extracellular solute-binding protein, family 7"/>
    <property type="match status" value="1"/>
</dbReference>
<dbReference type="NCBIfam" id="NF037995">
    <property type="entry name" value="TRAP_S1"/>
    <property type="match status" value="1"/>
</dbReference>
<evidence type="ECO:0000256" key="1">
    <source>
        <dbReference type="ARBA" id="ARBA00022729"/>
    </source>
</evidence>
<dbReference type="InterPro" id="IPR038404">
    <property type="entry name" value="TRAP_DctP_sf"/>
</dbReference>
<evidence type="ECO:0000313" key="3">
    <source>
        <dbReference type="EMBL" id="GAA2003501.1"/>
    </source>
</evidence>
<organism evidence="3 4">
    <name type="scientific">Brevibacterium samyangense</name>
    <dbReference type="NCBI Taxonomy" id="366888"/>
    <lineage>
        <taxon>Bacteria</taxon>
        <taxon>Bacillati</taxon>
        <taxon>Actinomycetota</taxon>
        <taxon>Actinomycetes</taxon>
        <taxon>Micrococcales</taxon>
        <taxon>Brevibacteriaceae</taxon>
        <taxon>Brevibacterium</taxon>
    </lineage>
</organism>
<reference evidence="4" key="1">
    <citation type="journal article" date="2019" name="Int. J. Syst. Evol. Microbiol.">
        <title>The Global Catalogue of Microorganisms (GCM) 10K type strain sequencing project: providing services to taxonomists for standard genome sequencing and annotation.</title>
        <authorList>
            <consortium name="The Broad Institute Genomics Platform"/>
            <consortium name="The Broad Institute Genome Sequencing Center for Infectious Disease"/>
            <person name="Wu L."/>
            <person name="Ma J."/>
        </authorList>
    </citation>
    <scope>NUCLEOTIDE SEQUENCE [LARGE SCALE GENOMIC DNA]</scope>
    <source>
        <strain evidence="4">JCM 14546</strain>
    </source>
</reference>
<dbReference type="PANTHER" id="PTHR33376">
    <property type="match status" value="1"/>
</dbReference>
<comment type="caution">
    <text evidence="3">The sequence shown here is derived from an EMBL/GenBank/DDBJ whole genome shotgun (WGS) entry which is preliminary data.</text>
</comment>
<dbReference type="EMBL" id="BAAANO010000009">
    <property type="protein sequence ID" value="GAA2003501.1"/>
    <property type="molecule type" value="Genomic_DNA"/>
</dbReference>
<protein>
    <recommendedName>
        <fullName evidence="5">TRAP-type C4-dicarboxylate transport system, substrate-binding protein</fullName>
    </recommendedName>
</protein>
<keyword evidence="1" id="KW-0732">Signal</keyword>
<dbReference type="PANTHER" id="PTHR33376:SF15">
    <property type="entry name" value="BLL6794 PROTEIN"/>
    <property type="match status" value="1"/>
</dbReference>
<evidence type="ECO:0000256" key="2">
    <source>
        <dbReference type="SAM" id="MobiDB-lite"/>
    </source>
</evidence>
<dbReference type="Pfam" id="PF03480">
    <property type="entry name" value="DctP"/>
    <property type="match status" value="1"/>
</dbReference>
<keyword evidence="4" id="KW-1185">Reference proteome</keyword>
<name>A0ABP5ENI0_9MICO</name>
<feature type="compositionally biased region" description="Basic and acidic residues" evidence="2">
    <location>
        <begin position="17"/>
        <end position="29"/>
    </location>
</feature>
<evidence type="ECO:0008006" key="5">
    <source>
        <dbReference type="Google" id="ProtNLM"/>
    </source>
</evidence>
<accession>A0ABP5ENI0</accession>